<proteinExistence type="inferred from homology"/>
<dbReference type="GO" id="GO:0000271">
    <property type="term" value="P:polysaccharide biosynthetic process"/>
    <property type="evidence" value="ECO:0007669"/>
    <property type="project" value="InterPro"/>
</dbReference>
<evidence type="ECO:0000313" key="9">
    <source>
        <dbReference type="Proteomes" id="UP000183639"/>
    </source>
</evidence>
<keyword evidence="5 6" id="KW-0472">Membrane</keyword>
<protein>
    <submittedName>
        <fullName evidence="8">GtrA-like protein</fullName>
    </submittedName>
</protein>
<feature type="transmembrane region" description="Helical" evidence="6">
    <location>
        <begin position="82"/>
        <end position="103"/>
    </location>
</feature>
<keyword evidence="3 6" id="KW-0812">Transmembrane</keyword>
<dbReference type="EMBL" id="FOQK01000007">
    <property type="protein sequence ID" value="SFH88709.1"/>
    <property type="molecule type" value="Genomic_DNA"/>
</dbReference>
<sequence length="135" mass="15351">MGQMTDKLKKEFWTKEFILFVVVGVVNTLDCSLFAAVLMQYGIEDANIAFNIGYVMSNILAYLLNCWLIFPTRPQLLQYFRFALSYVGNAIIENVSVLVLYNWLGFPPVVSFVLAALISVPVTFLMVKIYAFSKK</sequence>
<feature type="transmembrane region" description="Helical" evidence="6">
    <location>
        <begin position="17"/>
        <end position="42"/>
    </location>
</feature>
<dbReference type="OrthoDB" id="9794212at2"/>
<gene>
    <name evidence="8" type="ORF">SAMN04487861_10769</name>
</gene>
<comment type="subcellular location">
    <subcellularLocation>
        <location evidence="1">Membrane</location>
        <topology evidence="1">Multi-pass membrane protein</topology>
    </subcellularLocation>
</comment>
<dbReference type="GO" id="GO:0005886">
    <property type="term" value="C:plasma membrane"/>
    <property type="evidence" value="ECO:0007669"/>
    <property type="project" value="TreeGrafter"/>
</dbReference>
<feature type="transmembrane region" description="Helical" evidence="6">
    <location>
        <begin position="48"/>
        <end position="70"/>
    </location>
</feature>
<evidence type="ECO:0000259" key="7">
    <source>
        <dbReference type="Pfam" id="PF04138"/>
    </source>
</evidence>
<feature type="domain" description="GtrA/DPMS transmembrane" evidence="7">
    <location>
        <begin position="20"/>
        <end position="132"/>
    </location>
</feature>
<evidence type="ECO:0000313" key="8">
    <source>
        <dbReference type="EMBL" id="SFH88709.1"/>
    </source>
</evidence>
<organism evidence="8 9">
    <name type="scientific">Selenomonas ruminantium</name>
    <dbReference type="NCBI Taxonomy" id="971"/>
    <lineage>
        <taxon>Bacteria</taxon>
        <taxon>Bacillati</taxon>
        <taxon>Bacillota</taxon>
        <taxon>Negativicutes</taxon>
        <taxon>Selenomonadales</taxon>
        <taxon>Selenomonadaceae</taxon>
        <taxon>Selenomonas</taxon>
    </lineage>
</organism>
<dbReference type="AlphaFoldDB" id="A0A1I3DQ79"/>
<reference evidence="8 9" key="1">
    <citation type="submission" date="2016-10" db="EMBL/GenBank/DDBJ databases">
        <authorList>
            <person name="de Groot N.N."/>
        </authorList>
    </citation>
    <scope>NUCLEOTIDE SEQUENCE [LARGE SCALE GENOMIC DNA]</scope>
    <source>
        <strain evidence="8 9">Z108</strain>
    </source>
</reference>
<keyword evidence="4 6" id="KW-1133">Transmembrane helix</keyword>
<comment type="similarity">
    <text evidence="2">Belongs to the GtrA family.</text>
</comment>
<name>A0A1I3DQ79_SELRU</name>
<dbReference type="Proteomes" id="UP000183639">
    <property type="component" value="Unassembled WGS sequence"/>
</dbReference>
<evidence type="ECO:0000256" key="2">
    <source>
        <dbReference type="ARBA" id="ARBA00009399"/>
    </source>
</evidence>
<dbReference type="PANTHER" id="PTHR38459">
    <property type="entry name" value="PROPHAGE BACTOPRENOL-LINKED GLUCOSE TRANSLOCASE HOMOLOG"/>
    <property type="match status" value="1"/>
</dbReference>
<dbReference type="InterPro" id="IPR051401">
    <property type="entry name" value="GtrA_CellWall_Glycosyl"/>
</dbReference>
<accession>A0A1I3DQ79</accession>
<evidence type="ECO:0000256" key="1">
    <source>
        <dbReference type="ARBA" id="ARBA00004141"/>
    </source>
</evidence>
<evidence type="ECO:0000256" key="5">
    <source>
        <dbReference type="ARBA" id="ARBA00023136"/>
    </source>
</evidence>
<feature type="transmembrane region" description="Helical" evidence="6">
    <location>
        <begin position="109"/>
        <end position="131"/>
    </location>
</feature>
<evidence type="ECO:0000256" key="3">
    <source>
        <dbReference type="ARBA" id="ARBA00022692"/>
    </source>
</evidence>
<evidence type="ECO:0000256" key="6">
    <source>
        <dbReference type="SAM" id="Phobius"/>
    </source>
</evidence>
<dbReference type="Pfam" id="PF04138">
    <property type="entry name" value="GtrA_DPMS_TM"/>
    <property type="match status" value="1"/>
</dbReference>
<evidence type="ECO:0000256" key="4">
    <source>
        <dbReference type="ARBA" id="ARBA00022989"/>
    </source>
</evidence>
<dbReference type="PANTHER" id="PTHR38459:SF1">
    <property type="entry name" value="PROPHAGE BACTOPRENOL-LINKED GLUCOSE TRANSLOCASE HOMOLOG"/>
    <property type="match status" value="1"/>
</dbReference>
<dbReference type="InterPro" id="IPR007267">
    <property type="entry name" value="GtrA_DPMS_TM"/>
</dbReference>